<accession>A0A2W7MQ53</accession>
<evidence type="ECO:0000313" key="2">
    <source>
        <dbReference type="EMBL" id="PZX07284.1"/>
    </source>
</evidence>
<sequence length="220" mass="24607">MQNVLIIGAGKGGYALLKLIELADYLQVIGIVDHNVNAPGIVFAREKQISTYTEWKPLLDQDIQIMIDMTGKAEVFEELLANRPSTAVLIPGAIANLIVSLFEEKNNYIQIIDNKKMMQELIFNSIEEGMIGINEQGIVNFLNKSAAKMTKVPAEEAIGKHVYDVISQSELPKVFEFGRIELNKELTLESGIKIVTSRYPMVNEDGKKLVLSRFSRILPK</sequence>
<dbReference type="Gene3D" id="3.30.450.20">
    <property type="entry name" value="PAS domain"/>
    <property type="match status" value="1"/>
</dbReference>
<dbReference type="InterPro" id="IPR035965">
    <property type="entry name" value="PAS-like_dom_sf"/>
</dbReference>
<dbReference type="Proteomes" id="UP000248646">
    <property type="component" value="Unassembled WGS sequence"/>
</dbReference>
<comment type="caution">
    <text evidence="2">The sequence shown here is derived from an EMBL/GenBank/DDBJ whole genome shotgun (WGS) entry which is preliminary data.</text>
</comment>
<keyword evidence="3" id="KW-1185">Reference proteome</keyword>
<evidence type="ECO:0000313" key="3">
    <source>
        <dbReference type="Proteomes" id="UP000248646"/>
    </source>
</evidence>
<reference evidence="2 3" key="1">
    <citation type="submission" date="2018-06" db="EMBL/GenBank/DDBJ databases">
        <title>Genomic Encyclopedia of Type Strains, Phase IV (KMG-IV): sequencing the most valuable type-strain genomes for metagenomic binning, comparative biology and taxonomic classification.</title>
        <authorList>
            <person name="Goeker M."/>
        </authorList>
    </citation>
    <scope>NUCLEOTIDE SEQUENCE [LARGE SCALE GENOMIC DNA]</scope>
    <source>
        <strain evidence="2 3">DSM 5</strain>
    </source>
</reference>
<dbReference type="CDD" id="cd00130">
    <property type="entry name" value="PAS"/>
    <property type="match status" value="1"/>
</dbReference>
<dbReference type="SUPFAM" id="SSF55785">
    <property type="entry name" value="PYP-like sensor domain (PAS domain)"/>
    <property type="match status" value="1"/>
</dbReference>
<dbReference type="EMBL" id="QKZI01000001">
    <property type="protein sequence ID" value="PZX07284.1"/>
    <property type="molecule type" value="Genomic_DNA"/>
</dbReference>
<organism evidence="2 3">
    <name type="scientific">Psychrobacillus insolitus</name>
    <dbReference type="NCBI Taxonomy" id="1461"/>
    <lineage>
        <taxon>Bacteria</taxon>
        <taxon>Bacillati</taxon>
        <taxon>Bacillota</taxon>
        <taxon>Bacilli</taxon>
        <taxon>Bacillales</taxon>
        <taxon>Bacillaceae</taxon>
        <taxon>Psychrobacillus</taxon>
    </lineage>
</organism>
<gene>
    <name evidence="2" type="ORF">C7437_101396</name>
</gene>
<dbReference type="RefSeq" id="WP_342767758.1">
    <property type="nucleotide sequence ID" value="NZ_QKZI01000001.1"/>
</dbReference>
<dbReference type="PROSITE" id="PS50112">
    <property type="entry name" value="PAS"/>
    <property type="match status" value="1"/>
</dbReference>
<dbReference type="InterPro" id="IPR036291">
    <property type="entry name" value="NAD(P)-bd_dom_sf"/>
</dbReference>
<evidence type="ECO:0000259" key="1">
    <source>
        <dbReference type="PROSITE" id="PS50112"/>
    </source>
</evidence>
<dbReference type="Pfam" id="PF00989">
    <property type="entry name" value="PAS"/>
    <property type="match status" value="1"/>
</dbReference>
<dbReference type="InterPro" id="IPR013767">
    <property type="entry name" value="PAS_fold"/>
</dbReference>
<protein>
    <submittedName>
        <fullName evidence="2">PAS domain S-box-containing protein</fullName>
    </submittedName>
</protein>
<dbReference type="AlphaFoldDB" id="A0A2W7MQ53"/>
<dbReference type="InterPro" id="IPR000014">
    <property type="entry name" value="PAS"/>
</dbReference>
<proteinExistence type="predicted"/>
<feature type="domain" description="PAS" evidence="1">
    <location>
        <begin position="114"/>
        <end position="185"/>
    </location>
</feature>
<name>A0A2W7MQ53_9BACI</name>
<dbReference type="SUPFAM" id="SSF51735">
    <property type="entry name" value="NAD(P)-binding Rossmann-fold domains"/>
    <property type="match status" value="1"/>
</dbReference>
<dbReference type="GO" id="GO:0006355">
    <property type="term" value="P:regulation of DNA-templated transcription"/>
    <property type="evidence" value="ECO:0007669"/>
    <property type="project" value="InterPro"/>
</dbReference>
<dbReference type="SMART" id="SM00091">
    <property type="entry name" value="PAS"/>
    <property type="match status" value="1"/>
</dbReference>